<dbReference type="AlphaFoldDB" id="A0A0R3K2A2"/>
<dbReference type="PANTHER" id="PTHR11941:SF54">
    <property type="entry name" value="ENOYL-COA HYDRATASE, MITOCHONDRIAL"/>
    <property type="match status" value="1"/>
</dbReference>
<reference evidence="3 4" key="1">
    <citation type="submission" date="2014-03" db="EMBL/GenBank/DDBJ databases">
        <title>Bradyrhizobium valentinum sp. nov., isolated from effective nodules of Lupinus mariae-josephae, a lupine endemic of basic-lime soils in Eastern Spain.</title>
        <authorList>
            <person name="Duran D."/>
            <person name="Rey L."/>
            <person name="Navarro A."/>
            <person name="Busquets A."/>
            <person name="Imperial J."/>
            <person name="Ruiz-Argueso T."/>
        </authorList>
    </citation>
    <scope>NUCLEOTIDE SEQUENCE [LARGE SCALE GENOMIC DNA]</scope>
    <source>
        <strain evidence="3 4">LmjM3</strain>
    </source>
</reference>
<evidence type="ECO:0000256" key="2">
    <source>
        <dbReference type="RuleBase" id="RU003707"/>
    </source>
</evidence>
<keyword evidence="4" id="KW-1185">Reference proteome</keyword>
<comment type="similarity">
    <text evidence="1 2">Belongs to the enoyl-CoA hydratase/isomerase family.</text>
</comment>
<evidence type="ECO:0000256" key="1">
    <source>
        <dbReference type="ARBA" id="ARBA00005254"/>
    </source>
</evidence>
<dbReference type="GO" id="GO:0003824">
    <property type="term" value="F:catalytic activity"/>
    <property type="evidence" value="ECO:0007669"/>
    <property type="project" value="InterPro"/>
</dbReference>
<dbReference type="PANTHER" id="PTHR11941">
    <property type="entry name" value="ENOYL-COA HYDRATASE-RELATED"/>
    <property type="match status" value="1"/>
</dbReference>
<accession>A0A0R3K2A2</accession>
<dbReference type="InterPro" id="IPR018376">
    <property type="entry name" value="Enoyl-CoA_hyd/isom_CS"/>
</dbReference>
<dbReference type="Proteomes" id="UP000051913">
    <property type="component" value="Unassembled WGS sequence"/>
</dbReference>
<name>A0A0R3K2A2_9BRAD</name>
<dbReference type="SUPFAM" id="SSF52096">
    <property type="entry name" value="ClpP/crotonase"/>
    <property type="match status" value="1"/>
</dbReference>
<evidence type="ECO:0000313" key="4">
    <source>
        <dbReference type="Proteomes" id="UP000051913"/>
    </source>
</evidence>
<dbReference type="PROSITE" id="PS00166">
    <property type="entry name" value="ENOYL_COA_HYDRATASE"/>
    <property type="match status" value="1"/>
</dbReference>
<comment type="caution">
    <text evidence="3">The sequence shown here is derived from an EMBL/GenBank/DDBJ whole genome shotgun (WGS) entry which is preliminary data.</text>
</comment>
<proteinExistence type="inferred from homology"/>
<organism evidence="3 4">
    <name type="scientific">Bradyrhizobium valentinum</name>
    <dbReference type="NCBI Taxonomy" id="1518501"/>
    <lineage>
        <taxon>Bacteria</taxon>
        <taxon>Pseudomonadati</taxon>
        <taxon>Pseudomonadota</taxon>
        <taxon>Alphaproteobacteria</taxon>
        <taxon>Hyphomicrobiales</taxon>
        <taxon>Nitrobacteraceae</taxon>
        <taxon>Bradyrhizobium</taxon>
    </lineage>
</organism>
<dbReference type="InterPro" id="IPR001753">
    <property type="entry name" value="Enoyl-CoA_hydra/iso"/>
</dbReference>
<dbReference type="CDD" id="cd06558">
    <property type="entry name" value="crotonase-like"/>
    <property type="match status" value="1"/>
</dbReference>
<dbReference type="InterPro" id="IPR029045">
    <property type="entry name" value="ClpP/crotonase-like_dom_sf"/>
</dbReference>
<dbReference type="Pfam" id="PF00378">
    <property type="entry name" value="ECH_1"/>
    <property type="match status" value="1"/>
</dbReference>
<dbReference type="EMBL" id="LLXX01000238">
    <property type="protein sequence ID" value="KRQ89835.1"/>
    <property type="molecule type" value="Genomic_DNA"/>
</dbReference>
<sequence>MSENSKAVGVENRDAIAVVSLLRSASRNSMNQELVDEAKAALLELDRDDNVRAIVLVGALPGFCAGSDLKFIGALGLEAMGRFEQECGDLGRLIGFIGKPVVAAVEGFAIGGGFTLATSCDVVVAGRGSKWSLPEVPHGWLTPWGIKSLVARVGLIKARHLCFCLEPLTADDARVLGAVDYCCDDGEALSSAIGVANKLALLPRPAVAATKRFFSSYLMQDAEAMDFEANRLFLDNCREKAAQATLDKFRKR</sequence>
<dbReference type="GO" id="GO:0006635">
    <property type="term" value="P:fatty acid beta-oxidation"/>
    <property type="evidence" value="ECO:0007669"/>
    <property type="project" value="TreeGrafter"/>
</dbReference>
<dbReference type="Gene3D" id="3.90.226.10">
    <property type="entry name" value="2-enoyl-CoA Hydratase, Chain A, domain 1"/>
    <property type="match status" value="1"/>
</dbReference>
<evidence type="ECO:0000313" key="3">
    <source>
        <dbReference type="EMBL" id="KRQ89835.1"/>
    </source>
</evidence>
<gene>
    <name evidence="3" type="ORF">CP49_36545</name>
</gene>
<dbReference type="RefSeq" id="WP_057855772.1">
    <property type="nucleotide sequence ID" value="NZ_LLXX01000238.1"/>
</dbReference>
<protein>
    <submittedName>
        <fullName evidence="3">Enoyl-CoA hydratase</fullName>
    </submittedName>
</protein>